<reference evidence="2 3" key="1">
    <citation type="submission" date="2019-03" db="EMBL/GenBank/DDBJ databases">
        <title>First draft genome of Liparis tanakae, snailfish: a comprehensive survey of snailfish specific genes.</title>
        <authorList>
            <person name="Kim W."/>
            <person name="Song I."/>
            <person name="Jeong J.-H."/>
            <person name="Kim D."/>
            <person name="Kim S."/>
            <person name="Ryu S."/>
            <person name="Song J.Y."/>
            <person name="Lee S.K."/>
        </authorList>
    </citation>
    <scope>NUCLEOTIDE SEQUENCE [LARGE SCALE GENOMIC DNA]</scope>
    <source>
        <tissue evidence="2">Muscle</tissue>
    </source>
</reference>
<evidence type="ECO:0000313" key="2">
    <source>
        <dbReference type="EMBL" id="TNN56983.1"/>
    </source>
</evidence>
<dbReference type="Proteomes" id="UP000314294">
    <property type="component" value="Unassembled WGS sequence"/>
</dbReference>
<sequence>MHLQGSSAEKRHSQIRVKDTENSSSTRLSERRSACASGCRKGQSNSNAEELDLGGIGALGGRVGGKQHAGVCKISRGHTKSSPRMLTHVTNRCMLGVAASNNMVHLW</sequence>
<dbReference type="AlphaFoldDB" id="A0A4Z2GW39"/>
<proteinExistence type="predicted"/>
<evidence type="ECO:0000256" key="1">
    <source>
        <dbReference type="SAM" id="MobiDB-lite"/>
    </source>
</evidence>
<dbReference type="EMBL" id="SRLO01000416">
    <property type="protein sequence ID" value="TNN56983.1"/>
    <property type="molecule type" value="Genomic_DNA"/>
</dbReference>
<comment type="caution">
    <text evidence="2">The sequence shown here is derived from an EMBL/GenBank/DDBJ whole genome shotgun (WGS) entry which is preliminary data.</text>
</comment>
<protein>
    <submittedName>
        <fullName evidence="2">Uncharacterized protein</fullName>
    </submittedName>
</protein>
<feature type="region of interest" description="Disordered" evidence="1">
    <location>
        <begin position="1"/>
        <end position="53"/>
    </location>
</feature>
<keyword evidence="3" id="KW-1185">Reference proteome</keyword>
<feature type="compositionally biased region" description="Basic and acidic residues" evidence="1">
    <location>
        <begin position="8"/>
        <end position="21"/>
    </location>
</feature>
<accession>A0A4Z2GW39</accession>
<name>A0A4Z2GW39_9TELE</name>
<evidence type="ECO:0000313" key="3">
    <source>
        <dbReference type="Proteomes" id="UP000314294"/>
    </source>
</evidence>
<gene>
    <name evidence="2" type="ORF">EYF80_032794</name>
</gene>
<organism evidence="2 3">
    <name type="scientific">Liparis tanakae</name>
    <name type="common">Tanaka's snailfish</name>
    <dbReference type="NCBI Taxonomy" id="230148"/>
    <lineage>
        <taxon>Eukaryota</taxon>
        <taxon>Metazoa</taxon>
        <taxon>Chordata</taxon>
        <taxon>Craniata</taxon>
        <taxon>Vertebrata</taxon>
        <taxon>Euteleostomi</taxon>
        <taxon>Actinopterygii</taxon>
        <taxon>Neopterygii</taxon>
        <taxon>Teleostei</taxon>
        <taxon>Neoteleostei</taxon>
        <taxon>Acanthomorphata</taxon>
        <taxon>Eupercaria</taxon>
        <taxon>Perciformes</taxon>
        <taxon>Cottioidei</taxon>
        <taxon>Cottales</taxon>
        <taxon>Liparidae</taxon>
        <taxon>Liparis</taxon>
    </lineage>
</organism>